<dbReference type="Pfam" id="PF01738">
    <property type="entry name" value="DLH"/>
    <property type="match status" value="1"/>
</dbReference>
<evidence type="ECO:0000313" key="6">
    <source>
        <dbReference type="EMBL" id="MBK1826640.1"/>
    </source>
</evidence>
<protein>
    <submittedName>
        <fullName evidence="6">Alpha/beta hydrolase</fullName>
    </submittedName>
</protein>
<dbReference type="InterPro" id="IPR049492">
    <property type="entry name" value="BD-FAE-like_dom"/>
</dbReference>
<proteinExistence type="inferred from homology"/>
<dbReference type="Proteomes" id="UP000658278">
    <property type="component" value="Unassembled WGS sequence"/>
</dbReference>
<dbReference type="GO" id="GO:0004806">
    <property type="term" value="F:triacylglycerol lipase activity"/>
    <property type="evidence" value="ECO:0007669"/>
    <property type="project" value="TreeGrafter"/>
</dbReference>
<evidence type="ECO:0000256" key="1">
    <source>
        <dbReference type="ARBA" id="ARBA00010515"/>
    </source>
</evidence>
<accession>A0A934VFJ2</accession>
<name>A0A934VFJ2_9BACT</name>
<feature type="domain" description="BD-FAE-like" evidence="5">
    <location>
        <begin position="47"/>
        <end position="149"/>
    </location>
</feature>
<dbReference type="PANTHER" id="PTHR48081:SF30">
    <property type="entry name" value="ACETYL-HYDROLASE LIPR-RELATED"/>
    <property type="match status" value="1"/>
</dbReference>
<reference evidence="6" key="1">
    <citation type="submission" date="2021-01" db="EMBL/GenBank/DDBJ databases">
        <title>Modified the classification status of verrucomicrobia.</title>
        <authorList>
            <person name="Feng X."/>
        </authorList>
    </citation>
    <scope>NUCLEOTIDE SEQUENCE</scope>
    <source>
        <strain evidence="6">KCTC 22201</strain>
    </source>
</reference>
<dbReference type="Gene3D" id="3.40.50.1820">
    <property type="entry name" value="alpha/beta hydrolase"/>
    <property type="match status" value="1"/>
</dbReference>
<dbReference type="Pfam" id="PF20434">
    <property type="entry name" value="BD-FAE"/>
    <property type="match status" value="1"/>
</dbReference>
<gene>
    <name evidence="6" type="ORF">JIN81_06395</name>
</gene>
<keyword evidence="2 6" id="KW-0378">Hydrolase</keyword>
<dbReference type="PANTHER" id="PTHR48081">
    <property type="entry name" value="AB HYDROLASE SUPERFAMILY PROTEIN C4A8.06C"/>
    <property type="match status" value="1"/>
</dbReference>
<evidence type="ECO:0000256" key="2">
    <source>
        <dbReference type="ARBA" id="ARBA00022801"/>
    </source>
</evidence>
<dbReference type="SUPFAM" id="SSF53474">
    <property type="entry name" value="alpha/beta-Hydrolases"/>
    <property type="match status" value="1"/>
</dbReference>
<dbReference type="InterPro" id="IPR002925">
    <property type="entry name" value="Dienelactn_hydro"/>
</dbReference>
<comment type="caution">
    <text evidence="6">The sequence shown here is derived from an EMBL/GenBank/DDBJ whole genome shotgun (WGS) entry which is preliminary data.</text>
</comment>
<keyword evidence="3" id="KW-0732">Signal</keyword>
<keyword evidence="7" id="KW-1185">Reference proteome</keyword>
<organism evidence="6 7">
    <name type="scientific">Haloferula rosea</name>
    <dbReference type="NCBI Taxonomy" id="490093"/>
    <lineage>
        <taxon>Bacteria</taxon>
        <taxon>Pseudomonadati</taxon>
        <taxon>Verrucomicrobiota</taxon>
        <taxon>Verrucomicrobiia</taxon>
        <taxon>Verrucomicrobiales</taxon>
        <taxon>Verrucomicrobiaceae</taxon>
        <taxon>Haloferula</taxon>
    </lineage>
</organism>
<dbReference type="RefSeq" id="WP_200277790.1">
    <property type="nucleotide sequence ID" value="NZ_JAENII010000004.1"/>
</dbReference>
<dbReference type="AlphaFoldDB" id="A0A934VFJ2"/>
<dbReference type="InterPro" id="IPR029058">
    <property type="entry name" value="AB_hydrolase_fold"/>
</dbReference>
<dbReference type="InterPro" id="IPR050300">
    <property type="entry name" value="GDXG_lipolytic_enzyme"/>
</dbReference>
<feature type="chain" id="PRO_5037795484" evidence="3">
    <location>
        <begin position="17"/>
        <end position="278"/>
    </location>
</feature>
<evidence type="ECO:0000313" key="7">
    <source>
        <dbReference type="Proteomes" id="UP000658278"/>
    </source>
</evidence>
<evidence type="ECO:0000259" key="4">
    <source>
        <dbReference type="Pfam" id="PF01738"/>
    </source>
</evidence>
<feature type="domain" description="Dienelactone hydrolase" evidence="4">
    <location>
        <begin position="203"/>
        <end position="261"/>
    </location>
</feature>
<comment type="similarity">
    <text evidence="1">Belongs to the 'GDXG' lipolytic enzyme family.</text>
</comment>
<evidence type="ECO:0000259" key="5">
    <source>
        <dbReference type="Pfam" id="PF20434"/>
    </source>
</evidence>
<feature type="signal peptide" evidence="3">
    <location>
        <begin position="1"/>
        <end position="16"/>
    </location>
</feature>
<dbReference type="EMBL" id="JAENII010000004">
    <property type="protein sequence ID" value="MBK1826640.1"/>
    <property type="molecule type" value="Genomic_DNA"/>
</dbReference>
<sequence length="278" mass="30337">MLRFLFLILFTAHATAFTYPPEFAGVRSEVYRTVGDTELRLWFFGKAEEGHPKPAIVFFFGGGWNSGSPAQFERQAKHFAERGMIAMVADYRVKSRNQTPAVECVKDGKAAIAWVRKHAKRLGIHPERIAAAGGSAGGHVAATTGTLTGFGSDERPNAMILFNPVLTLADLDGWKAKGFGVKGRLGVGKAEDLSPSHHIGTHTPPTLILHGDKDTTVLLSSVQVFEARMKKESRPCKLVVYPGAGHGFFNRGQTYDETLAEADQFLVDLGWIKPVDTN</sequence>
<evidence type="ECO:0000256" key="3">
    <source>
        <dbReference type="SAM" id="SignalP"/>
    </source>
</evidence>